<reference evidence="1 2" key="1">
    <citation type="submission" date="2021-07" db="EMBL/GenBank/DDBJ databases">
        <title>The Aristolochia fimbriata genome: insights into angiosperm evolution, floral development and chemical biosynthesis.</title>
        <authorList>
            <person name="Jiao Y."/>
        </authorList>
    </citation>
    <scope>NUCLEOTIDE SEQUENCE [LARGE SCALE GENOMIC DNA]</scope>
    <source>
        <strain evidence="1">IBCAS-2021</strain>
        <tissue evidence="1">Leaf</tissue>
    </source>
</reference>
<comment type="caution">
    <text evidence="1">The sequence shown here is derived from an EMBL/GenBank/DDBJ whole genome shotgun (WGS) entry which is preliminary data.</text>
</comment>
<proteinExistence type="predicted"/>
<accession>A0AAV7DS58</accession>
<protein>
    <submittedName>
        <fullName evidence="1">Uncharacterized protein</fullName>
    </submittedName>
</protein>
<evidence type="ECO:0000313" key="1">
    <source>
        <dbReference type="EMBL" id="KAG9438386.1"/>
    </source>
</evidence>
<evidence type="ECO:0000313" key="2">
    <source>
        <dbReference type="Proteomes" id="UP000825729"/>
    </source>
</evidence>
<gene>
    <name evidence="1" type="ORF">H6P81_021673</name>
</gene>
<dbReference type="EMBL" id="JAINDJ010000121">
    <property type="protein sequence ID" value="KAG9438386.1"/>
    <property type="molecule type" value="Genomic_DNA"/>
</dbReference>
<keyword evidence="2" id="KW-1185">Reference proteome</keyword>
<dbReference type="AlphaFoldDB" id="A0AAV7DS58"/>
<name>A0AAV7DS58_ARIFI</name>
<organism evidence="1 2">
    <name type="scientific">Aristolochia fimbriata</name>
    <name type="common">White veined hardy Dutchman's pipe vine</name>
    <dbReference type="NCBI Taxonomy" id="158543"/>
    <lineage>
        <taxon>Eukaryota</taxon>
        <taxon>Viridiplantae</taxon>
        <taxon>Streptophyta</taxon>
        <taxon>Embryophyta</taxon>
        <taxon>Tracheophyta</taxon>
        <taxon>Spermatophyta</taxon>
        <taxon>Magnoliopsida</taxon>
        <taxon>Magnoliidae</taxon>
        <taxon>Piperales</taxon>
        <taxon>Aristolochiaceae</taxon>
        <taxon>Aristolochia</taxon>
    </lineage>
</organism>
<dbReference type="Proteomes" id="UP000825729">
    <property type="component" value="Unassembled WGS sequence"/>
</dbReference>
<sequence length="74" mass="8462">MKAKLLDARPLMNVCGRFGFVPDLTHYHVNPRKASLVVVQLCDDECPEDFIKVLLYLSVLSFRMIVLLSNVRRG</sequence>